<dbReference type="GO" id="GO:0008270">
    <property type="term" value="F:zinc ion binding"/>
    <property type="evidence" value="ECO:0007669"/>
    <property type="project" value="UniProtKB-KW"/>
</dbReference>
<dbReference type="InterPro" id="IPR052859">
    <property type="entry name" value="LRR-IQ_domain_protein"/>
</dbReference>
<dbReference type="Pfam" id="PF08429">
    <property type="entry name" value="PLU-1"/>
    <property type="match status" value="2"/>
</dbReference>
<feature type="region of interest" description="Disordered" evidence="5">
    <location>
        <begin position="1"/>
        <end position="46"/>
    </location>
</feature>
<protein>
    <recommendedName>
        <fullName evidence="6">PHD-type domain-containing protein</fullName>
    </recommendedName>
</protein>
<dbReference type="InterPro" id="IPR019786">
    <property type="entry name" value="Zinc_finger_PHD-type_CS"/>
</dbReference>
<proteinExistence type="predicted"/>
<dbReference type="PROSITE" id="PS50016">
    <property type="entry name" value="ZF_PHD_2"/>
    <property type="match status" value="1"/>
</dbReference>
<dbReference type="PANTHER" id="PTHR46723:SF1">
    <property type="entry name" value="LEUCINE-RICH REPEAT AND IQ DOMAIN-CONTAINING PROTEIN 3"/>
    <property type="match status" value="1"/>
</dbReference>
<keyword evidence="8" id="KW-1185">Reference proteome</keyword>
<dbReference type="InterPro" id="IPR013083">
    <property type="entry name" value="Znf_RING/FYVE/PHD"/>
</dbReference>
<feature type="region of interest" description="Disordered" evidence="5">
    <location>
        <begin position="1850"/>
        <end position="1896"/>
    </location>
</feature>
<evidence type="ECO:0000259" key="6">
    <source>
        <dbReference type="PROSITE" id="PS50016"/>
    </source>
</evidence>
<evidence type="ECO:0000256" key="5">
    <source>
        <dbReference type="SAM" id="MobiDB-lite"/>
    </source>
</evidence>
<dbReference type="EMBL" id="JAKCXM010000043">
    <property type="protein sequence ID" value="KAJ0405569.1"/>
    <property type="molecule type" value="Genomic_DNA"/>
</dbReference>
<evidence type="ECO:0000256" key="2">
    <source>
        <dbReference type="ARBA" id="ARBA00022771"/>
    </source>
</evidence>
<dbReference type="InterPro" id="IPR001965">
    <property type="entry name" value="Znf_PHD"/>
</dbReference>
<dbReference type="PANTHER" id="PTHR46723">
    <property type="entry name" value="LEUCINE-RICH REPEAT AND IQ DOMAIN-CONTAINING PROTEIN 3"/>
    <property type="match status" value="1"/>
</dbReference>
<evidence type="ECO:0000256" key="3">
    <source>
        <dbReference type="ARBA" id="ARBA00022833"/>
    </source>
</evidence>
<dbReference type="SUPFAM" id="SSF57903">
    <property type="entry name" value="FYVE/PHD zinc finger"/>
    <property type="match status" value="1"/>
</dbReference>
<dbReference type="CDD" id="cd15560">
    <property type="entry name" value="PHD2_3_BPTF"/>
    <property type="match status" value="1"/>
</dbReference>
<evidence type="ECO:0000256" key="1">
    <source>
        <dbReference type="ARBA" id="ARBA00022723"/>
    </source>
</evidence>
<accession>A0AAD5QCY8</accession>
<feature type="region of interest" description="Disordered" evidence="5">
    <location>
        <begin position="92"/>
        <end position="116"/>
    </location>
</feature>
<reference evidence="7" key="1">
    <citation type="submission" date="2021-12" db="EMBL/GenBank/DDBJ databases">
        <title>Prjna785345.</title>
        <authorList>
            <person name="Rujirawat T."/>
            <person name="Krajaejun T."/>
        </authorList>
    </citation>
    <scope>NUCLEOTIDE SEQUENCE</scope>
    <source>
        <strain evidence="7">Pi057C3</strain>
    </source>
</reference>
<keyword evidence="2 4" id="KW-0863">Zinc-finger</keyword>
<dbReference type="PROSITE" id="PS01359">
    <property type="entry name" value="ZF_PHD_1"/>
    <property type="match status" value="1"/>
</dbReference>
<keyword evidence="1" id="KW-0479">Metal-binding</keyword>
<dbReference type="InterPro" id="IPR013637">
    <property type="entry name" value="Lys_sp_deMease-like_dom"/>
</dbReference>
<dbReference type="InterPro" id="IPR019787">
    <property type="entry name" value="Znf_PHD-finger"/>
</dbReference>
<dbReference type="Pfam" id="PF00628">
    <property type="entry name" value="PHD"/>
    <property type="match status" value="1"/>
</dbReference>
<evidence type="ECO:0000313" key="7">
    <source>
        <dbReference type="EMBL" id="KAJ0405569.1"/>
    </source>
</evidence>
<gene>
    <name evidence="7" type="ORF">P43SY_009618</name>
</gene>
<comment type="caution">
    <text evidence="7">The sequence shown here is derived from an EMBL/GenBank/DDBJ whole genome shotgun (WGS) entry which is preliminary data.</text>
</comment>
<evidence type="ECO:0000256" key="4">
    <source>
        <dbReference type="PROSITE-ProRule" id="PRU00146"/>
    </source>
</evidence>
<dbReference type="Proteomes" id="UP001209570">
    <property type="component" value="Unassembled WGS sequence"/>
</dbReference>
<dbReference type="InterPro" id="IPR011011">
    <property type="entry name" value="Znf_FYVE_PHD"/>
</dbReference>
<keyword evidence="3" id="KW-0862">Zinc</keyword>
<organism evidence="7 8">
    <name type="scientific">Pythium insidiosum</name>
    <name type="common">Pythiosis disease agent</name>
    <dbReference type="NCBI Taxonomy" id="114742"/>
    <lineage>
        <taxon>Eukaryota</taxon>
        <taxon>Sar</taxon>
        <taxon>Stramenopiles</taxon>
        <taxon>Oomycota</taxon>
        <taxon>Peronosporomycetes</taxon>
        <taxon>Pythiales</taxon>
        <taxon>Pythiaceae</taxon>
        <taxon>Pythium</taxon>
    </lineage>
</organism>
<dbReference type="SMART" id="SM00249">
    <property type="entry name" value="PHD"/>
    <property type="match status" value="1"/>
</dbReference>
<feature type="compositionally biased region" description="Low complexity" evidence="5">
    <location>
        <begin position="7"/>
        <end position="37"/>
    </location>
</feature>
<evidence type="ECO:0000313" key="8">
    <source>
        <dbReference type="Proteomes" id="UP001209570"/>
    </source>
</evidence>
<feature type="region of interest" description="Disordered" evidence="5">
    <location>
        <begin position="67"/>
        <end position="86"/>
    </location>
</feature>
<dbReference type="Gene3D" id="3.30.40.10">
    <property type="entry name" value="Zinc/RING finger domain, C3HC4 (zinc finger)"/>
    <property type="match status" value="1"/>
</dbReference>
<feature type="domain" description="PHD-type" evidence="6">
    <location>
        <begin position="1275"/>
        <end position="1324"/>
    </location>
</feature>
<name>A0AAD5QCY8_PYTIN</name>
<sequence>MNSRRTANGAKPAGGAASAAGLAAAAAESPSKSPANSGKDGGSAAAPANVQFLPLRSRIGKRFQAVLPELRPKPAPPTSRALDGADLCGRAVATSQQEDSRDGEEEEEEVRRRRADERGGVALECRDVMHLAKPRYSIDRANALGSDLDKYLKLARSLRDGATWDTDEQVTSLALQHLHRFDYQPTDAACSLYARHSIQLPRTAASPGPDAETQWLAAFYALLRRPVVRQREFDEMTRLLATASAMGLAATELGVLERLVTRLTTWLTACEDVRDKCVDRLELQQLVYEAEDLTLDVDERRALETRLGSFDAAYSRLKDALERSSRRNQSKCGLDELEDRFAETMALNVDFPEKAEFTETLSKARELKATISTMLAEDKVSLAAMRDVLARIELVPVNFDAEVELFQAKMSSAQSWLAKVRKCIPKRRTSSRRGGNGPEPKKMDLDEIRALVEDAPCGDSVEMFEMQDLLECADEWAVKVRRAIDGGADVTLEELKELLEEGSEMPVEMDEQTYLQAEIGAREWCAAATAMLAARKPFKDMEAMAERAKEIRKQLPGKRQTRWKPQIERDIHAALDAARRWVNEVRDLLSPAAGDKLFSEAATSTTTAATTDKDEAATRAFARGKKTTEYALKLLEKAERFVVDVKAYTTRIEEALAQTQSAREETMTMLAQIGVAPPKPSPAQVAAPMEIETCNASTPAIDPPPPAPSVTGTGNFSQACSLLDRIASLPLIFDEALTLHDIVHSERGWALRVRDALPPRQSRKKRQAKQVITLEQLQALVLESTQLRFQFPDELKILHKELDDLGAWQLKARDVIESQVAHVVDDVAQRLMDYDLIVFARVRDAKRRIGGALRSAAKDAAETENDDAVKSEETLAIKSQETHEKKDVEMVDAALTGSAVDAATPEAKSESTTDAAPVPVEMEPIQVDVILETIRRETGCAKKAGEEADTDSQQKAAVARGIAVLDPLAASVDDTLAQLGQLEVRDDNKRRAMEETMAVAADQAARDGVALPVGMPDEAVKQLDSWREQIHSVYEEGNLFNATAPEMHALSTIMELLEWLQSARSIFFDEPLPLNELVMKGQSLKSALIEFKHAKTTLSLSTVEALERLLWPLSPLMEHDEIVQSWRSRVIKCMDDKHAPMEEVQALMDDAAGLLLEAEAFKAILDEVKKAKLWLTKLKKRLKTLMTKNVSRLTLPVARSLVEEGEEIALELPPFELLKEHVDTAVDWEKRVQDSGLETGQARIANLLALLDEYDRARLVIDLDMHRDVLVSATERYCVCRQPYDGFMIGCDHCDDWFHDNCIGLSKEKAEKADGYTCPSCNVLQDLSTTLHRVATAQDKLWADVDYAKHYEKQHGAATRKVKREEKALERSEMLLVSCKNHLHQLRARIDDIERAKACFTIKAPFSYAASTAASATTATAEAVASSSAASITTSSSPSLQVTLSTTNIPAVAMDTLAFVQRYPNILLPSAKSVVAAQASAASTPAAGGSEASPTIVRPADPLAPAAAANASVEKAAETGASPSCAVAATPLSASNTTAESASTTASSSGPKPVATAAATAAAATTAADGMPNMLAPMLAKLSENTERLSALLVAGGVEQQLAKMKAEFVEVQTQVQEIEATIVVGKERLSASQSALEELKRGFVIRQHGLPRAKAWVLRVIRLLNAPSSLRRASFGSGFLSSAFTDALLDAKAMEIDHFPEVRTYAHLLRVVGWSLVVVALLQERPSREAFIEAIAYATEHSVCEVGKTIAPLHTIIGRMDQWIAKAHKTLSKPSTVAQKAARLKTLLNEYSKLPLTCGWISTLEQFVQLAERSPDRELPVEELRRRQIEAESAVLDVLATASTAGACNATPKVPRKRKSYTKRDKAAAAGGGGETPEKAAKKAKKGAKMNGTSGVAAEADDAAAKALALMLNAPAPDVEMPLAPGESESG</sequence>